<gene>
    <name evidence="1" type="ORF">WG66_1062</name>
</gene>
<sequence length="38" mass="4290">MILVWIFLSNPIFISSFGGIPHRDSFPAIQLLMQAEIS</sequence>
<name>A0A0W0GCR3_MONRR</name>
<dbReference type="AlphaFoldDB" id="A0A0W0GCR3"/>
<dbReference type="EMBL" id="LATX01000389">
    <property type="protein sequence ID" value="KTB46361.1"/>
    <property type="molecule type" value="Genomic_DNA"/>
</dbReference>
<protein>
    <submittedName>
        <fullName evidence="1">Uncharacterized protein</fullName>
    </submittedName>
</protein>
<dbReference type="Proteomes" id="UP000054988">
    <property type="component" value="Unassembled WGS sequence"/>
</dbReference>
<reference evidence="1 2" key="1">
    <citation type="submission" date="2015-12" db="EMBL/GenBank/DDBJ databases">
        <title>Draft genome sequence of Moniliophthora roreri, the causal agent of frosty pod rot of cacao.</title>
        <authorList>
            <person name="Aime M.C."/>
            <person name="Diaz-Valderrama J.R."/>
            <person name="Kijpornyongpan T."/>
            <person name="Phillips-Mora W."/>
        </authorList>
    </citation>
    <scope>NUCLEOTIDE SEQUENCE [LARGE SCALE GENOMIC DNA]</scope>
    <source>
        <strain evidence="1 2">MCA 2952</strain>
    </source>
</reference>
<accession>A0A0W0GCR3</accession>
<comment type="caution">
    <text evidence="1">The sequence shown here is derived from an EMBL/GenBank/DDBJ whole genome shotgun (WGS) entry which is preliminary data.</text>
</comment>
<proteinExistence type="predicted"/>
<evidence type="ECO:0000313" key="1">
    <source>
        <dbReference type="EMBL" id="KTB46361.1"/>
    </source>
</evidence>
<organism evidence="1 2">
    <name type="scientific">Moniliophthora roreri</name>
    <name type="common">Frosty pod rot fungus</name>
    <name type="synonym">Monilia roreri</name>
    <dbReference type="NCBI Taxonomy" id="221103"/>
    <lineage>
        <taxon>Eukaryota</taxon>
        <taxon>Fungi</taxon>
        <taxon>Dikarya</taxon>
        <taxon>Basidiomycota</taxon>
        <taxon>Agaricomycotina</taxon>
        <taxon>Agaricomycetes</taxon>
        <taxon>Agaricomycetidae</taxon>
        <taxon>Agaricales</taxon>
        <taxon>Marasmiineae</taxon>
        <taxon>Marasmiaceae</taxon>
        <taxon>Moniliophthora</taxon>
    </lineage>
</organism>
<evidence type="ECO:0000313" key="2">
    <source>
        <dbReference type="Proteomes" id="UP000054988"/>
    </source>
</evidence>